<gene>
    <name evidence="1" type="primary">Clec16a</name>
    <name evidence="1" type="ORF">SNAT2548_LOCUS30141</name>
</gene>
<accession>A0A812TU70</accession>
<name>A0A812TU70_9DINO</name>
<comment type="caution">
    <text evidence="1">The sequence shown here is derived from an EMBL/GenBank/DDBJ whole genome shotgun (WGS) entry which is preliminary data.</text>
</comment>
<dbReference type="AlphaFoldDB" id="A0A812TU70"/>
<keyword evidence="2" id="KW-1185">Reference proteome</keyword>
<evidence type="ECO:0000313" key="2">
    <source>
        <dbReference type="Proteomes" id="UP000604046"/>
    </source>
</evidence>
<protein>
    <submittedName>
        <fullName evidence="1">Clec16a protein</fullName>
    </submittedName>
</protein>
<dbReference type="OrthoDB" id="9985428at2759"/>
<proteinExistence type="predicted"/>
<organism evidence="1 2">
    <name type="scientific">Symbiodinium natans</name>
    <dbReference type="NCBI Taxonomy" id="878477"/>
    <lineage>
        <taxon>Eukaryota</taxon>
        <taxon>Sar</taxon>
        <taxon>Alveolata</taxon>
        <taxon>Dinophyceae</taxon>
        <taxon>Suessiales</taxon>
        <taxon>Symbiodiniaceae</taxon>
        <taxon>Symbiodinium</taxon>
    </lineage>
</organism>
<dbReference type="Proteomes" id="UP000604046">
    <property type="component" value="Unassembled WGS sequence"/>
</dbReference>
<reference evidence="1" key="1">
    <citation type="submission" date="2021-02" db="EMBL/GenBank/DDBJ databases">
        <authorList>
            <person name="Dougan E. K."/>
            <person name="Rhodes N."/>
            <person name="Thang M."/>
            <person name="Chan C."/>
        </authorList>
    </citation>
    <scope>NUCLEOTIDE SEQUENCE</scope>
</reference>
<evidence type="ECO:0000313" key="1">
    <source>
        <dbReference type="EMBL" id="CAE7537723.1"/>
    </source>
</evidence>
<dbReference type="EMBL" id="CAJNDS010002593">
    <property type="protein sequence ID" value="CAE7537723.1"/>
    <property type="molecule type" value="Genomic_DNA"/>
</dbReference>
<sequence>MEYLTRVELLQRPVALHAEPQPDLPTVESFGETFRRSVELKRAKEATDGFRYDLVVLMRYDIFFRSPLRLTPAVGSPALWTGHWCSIHAEDLGVREVVLTNDRSIMDVRYRPSGVYAPSQFAPTGLHDFWFAASSHAMDGFASWGAAVPALRTRFGLASDEVPVDVGHFYTFLYAKDLGLPLKFTGLSYIDYTLVRYRHCRLLVGEQIQAPDTFCSHWEISITRQCQSWLPQPRGWATHYCPLAGRRAELTPSGAGCGRF</sequence>